<protein>
    <submittedName>
        <fullName evidence="2">Uncharacterized protein</fullName>
    </submittedName>
</protein>
<feature type="region of interest" description="Disordered" evidence="1">
    <location>
        <begin position="1"/>
        <end position="34"/>
    </location>
</feature>
<dbReference type="Proteomes" id="UP000824540">
    <property type="component" value="Unassembled WGS sequence"/>
</dbReference>
<proteinExistence type="predicted"/>
<organism evidence="2 3">
    <name type="scientific">Albula glossodonta</name>
    <name type="common">roundjaw bonefish</name>
    <dbReference type="NCBI Taxonomy" id="121402"/>
    <lineage>
        <taxon>Eukaryota</taxon>
        <taxon>Metazoa</taxon>
        <taxon>Chordata</taxon>
        <taxon>Craniata</taxon>
        <taxon>Vertebrata</taxon>
        <taxon>Euteleostomi</taxon>
        <taxon>Actinopterygii</taxon>
        <taxon>Neopterygii</taxon>
        <taxon>Teleostei</taxon>
        <taxon>Albuliformes</taxon>
        <taxon>Albulidae</taxon>
        <taxon>Albula</taxon>
    </lineage>
</organism>
<evidence type="ECO:0000256" key="1">
    <source>
        <dbReference type="SAM" id="MobiDB-lite"/>
    </source>
</evidence>
<evidence type="ECO:0000313" key="3">
    <source>
        <dbReference type="Proteomes" id="UP000824540"/>
    </source>
</evidence>
<accession>A0A8T2MY93</accession>
<keyword evidence="3" id="KW-1185">Reference proteome</keyword>
<reference evidence="2" key="1">
    <citation type="thesis" date="2021" institute="BYU ScholarsArchive" country="Provo, UT, USA">
        <title>Applications of and Algorithms for Genome Assembly and Genomic Analyses with an Emphasis on Marine Teleosts.</title>
        <authorList>
            <person name="Pickett B.D."/>
        </authorList>
    </citation>
    <scope>NUCLEOTIDE SEQUENCE</scope>
    <source>
        <strain evidence="2">HI-2016</strain>
    </source>
</reference>
<evidence type="ECO:0000313" key="2">
    <source>
        <dbReference type="EMBL" id="KAG9331031.1"/>
    </source>
</evidence>
<dbReference type="EMBL" id="JAFBMS010000394">
    <property type="protein sequence ID" value="KAG9331031.1"/>
    <property type="molecule type" value="Genomic_DNA"/>
</dbReference>
<comment type="caution">
    <text evidence="2">The sequence shown here is derived from an EMBL/GenBank/DDBJ whole genome shotgun (WGS) entry which is preliminary data.</text>
</comment>
<dbReference type="AlphaFoldDB" id="A0A8T2MY93"/>
<sequence length="301" mass="31964">MGTAISRREGVSRGGAISRREGVSRGGAISGREGEMTSNLEKLLKLGNFISHDQNALSQHQHSLWQRCCHKSQYQQSTRQRQVQPPTSPLCAKARRAAARANPTLQYARLSVRSLTTDRLQALIARGRGGVCGCSCAKKLTLPEQQSRGFSYAAVIRALAGSVSIRERATRRGPASGVANKETGPAPTTYNWSRLLERRYRIGGGAVPLTGDQGCVRAEANSPTAVPAERAVSGRQEDVIVMGTVLVAGAGSDEHHLAAEVVPLRAAKVDLSGQRVLGPAAPAVCTHATEPRPVQTHTAAA</sequence>
<feature type="compositionally biased region" description="Basic and acidic residues" evidence="1">
    <location>
        <begin position="1"/>
        <end position="11"/>
    </location>
</feature>
<gene>
    <name evidence="2" type="ORF">JZ751_020426</name>
</gene>
<name>A0A8T2MY93_9TELE</name>